<comment type="caution">
    <text evidence="1">The sequence shown here is derived from an EMBL/GenBank/DDBJ whole genome shotgun (WGS) entry which is preliminary data.</text>
</comment>
<dbReference type="AlphaFoldDB" id="A0A8X6FY16"/>
<sequence>MTDTDSDMDAHSVCSDISTNSNIPSNDELRILMPPRVRKYSDCKKRAWFISQVQGLEEMIIGYAKLESLPKCPANDDLLQITNSAKMESIRKRQLMVLFLFSKIVDKLILIP</sequence>
<evidence type="ECO:0000313" key="2">
    <source>
        <dbReference type="Proteomes" id="UP000887116"/>
    </source>
</evidence>
<name>A0A8X6FY16_TRICU</name>
<dbReference type="Proteomes" id="UP000887116">
    <property type="component" value="Unassembled WGS sequence"/>
</dbReference>
<proteinExistence type="predicted"/>
<evidence type="ECO:0000313" key="1">
    <source>
        <dbReference type="EMBL" id="GFQ91466.1"/>
    </source>
</evidence>
<gene>
    <name evidence="1" type="ORF">TNCT_487671</name>
</gene>
<reference evidence="1" key="1">
    <citation type="submission" date="2020-07" db="EMBL/GenBank/DDBJ databases">
        <title>Multicomponent nature underlies the extraordinary mechanical properties of spider dragline silk.</title>
        <authorList>
            <person name="Kono N."/>
            <person name="Nakamura H."/>
            <person name="Mori M."/>
            <person name="Yoshida Y."/>
            <person name="Ohtoshi R."/>
            <person name="Malay A.D."/>
            <person name="Moran D.A.P."/>
            <person name="Tomita M."/>
            <person name="Numata K."/>
            <person name="Arakawa K."/>
        </authorList>
    </citation>
    <scope>NUCLEOTIDE SEQUENCE</scope>
</reference>
<keyword evidence="2" id="KW-1185">Reference proteome</keyword>
<organism evidence="1 2">
    <name type="scientific">Trichonephila clavata</name>
    <name type="common">Joro spider</name>
    <name type="synonym">Nephila clavata</name>
    <dbReference type="NCBI Taxonomy" id="2740835"/>
    <lineage>
        <taxon>Eukaryota</taxon>
        <taxon>Metazoa</taxon>
        <taxon>Ecdysozoa</taxon>
        <taxon>Arthropoda</taxon>
        <taxon>Chelicerata</taxon>
        <taxon>Arachnida</taxon>
        <taxon>Araneae</taxon>
        <taxon>Araneomorphae</taxon>
        <taxon>Entelegynae</taxon>
        <taxon>Araneoidea</taxon>
        <taxon>Nephilidae</taxon>
        <taxon>Trichonephila</taxon>
    </lineage>
</organism>
<accession>A0A8X6FY16</accession>
<dbReference type="EMBL" id="BMAO01003987">
    <property type="protein sequence ID" value="GFQ91466.1"/>
    <property type="molecule type" value="Genomic_DNA"/>
</dbReference>
<protein>
    <submittedName>
        <fullName evidence="1">Uncharacterized protein</fullName>
    </submittedName>
</protein>